<feature type="signal peptide" evidence="1">
    <location>
        <begin position="1"/>
        <end position="24"/>
    </location>
</feature>
<gene>
    <name evidence="2" type="ORF">ONE63_008027</name>
</gene>
<evidence type="ECO:0000313" key="2">
    <source>
        <dbReference type="EMBL" id="KAJ1528113.1"/>
    </source>
</evidence>
<name>A0AAV7XVZ1_9NEOP</name>
<evidence type="ECO:0000256" key="1">
    <source>
        <dbReference type="SAM" id="SignalP"/>
    </source>
</evidence>
<sequence>MGGVLVLLGAIAALTATSFGTADAVYNKFYARFSAPQLDPKRAQGFWVMPRTTKEAVADSWAVVREQANRADGTSLWLRKKDYRIGLLFDKRGSVAGTVVSVSVADVQKSRTPFKFANNKEWFRQKLSGVDVYSTIAYYVPKSVLQAGGRPMAANTPTAPGVNLLRVKPGVGGEVSRLAVASTEQGMTAQGWTKQGCYPGQGYHLYEGLNNNTSCDDLTTYFPMSSPKQHDLSALGVTIWGTVSDSRPWLEPQKTSYLLVSRVRRR</sequence>
<keyword evidence="3" id="KW-1185">Reference proteome</keyword>
<dbReference type="AlphaFoldDB" id="A0AAV7XVZ1"/>
<protein>
    <submittedName>
        <fullName evidence="2">Uncharacterized protein</fullName>
    </submittedName>
</protein>
<keyword evidence="1" id="KW-0732">Signal</keyword>
<feature type="chain" id="PRO_5043944742" evidence="1">
    <location>
        <begin position="25"/>
        <end position="266"/>
    </location>
</feature>
<dbReference type="Proteomes" id="UP001075354">
    <property type="component" value="Chromosome 5"/>
</dbReference>
<organism evidence="2 3">
    <name type="scientific">Megalurothrips usitatus</name>
    <name type="common">bean blossom thrips</name>
    <dbReference type="NCBI Taxonomy" id="439358"/>
    <lineage>
        <taxon>Eukaryota</taxon>
        <taxon>Metazoa</taxon>
        <taxon>Ecdysozoa</taxon>
        <taxon>Arthropoda</taxon>
        <taxon>Hexapoda</taxon>
        <taxon>Insecta</taxon>
        <taxon>Pterygota</taxon>
        <taxon>Neoptera</taxon>
        <taxon>Paraneoptera</taxon>
        <taxon>Thysanoptera</taxon>
        <taxon>Terebrantia</taxon>
        <taxon>Thripoidea</taxon>
        <taxon>Thripidae</taxon>
        <taxon>Megalurothrips</taxon>
    </lineage>
</organism>
<proteinExistence type="predicted"/>
<accession>A0AAV7XVZ1</accession>
<reference evidence="2" key="1">
    <citation type="submission" date="2022-12" db="EMBL/GenBank/DDBJ databases">
        <title>Chromosome-level genome assembly of the bean flower thrips Megalurothrips usitatus.</title>
        <authorList>
            <person name="Ma L."/>
            <person name="Liu Q."/>
            <person name="Li H."/>
            <person name="Cai W."/>
        </authorList>
    </citation>
    <scope>NUCLEOTIDE SEQUENCE</scope>
    <source>
        <strain evidence="2">Cailab_2022a</strain>
    </source>
</reference>
<comment type="caution">
    <text evidence="2">The sequence shown here is derived from an EMBL/GenBank/DDBJ whole genome shotgun (WGS) entry which is preliminary data.</text>
</comment>
<dbReference type="EMBL" id="JAPTSV010000005">
    <property type="protein sequence ID" value="KAJ1528113.1"/>
    <property type="molecule type" value="Genomic_DNA"/>
</dbReference>
<evidence type="ECO:0000313" key="3">
    <source>
        <dbReference type="Proteomes" id="UP001075354"/>
    </source>
</evidence>